<proteinExistence type="inferred from homology"/>
<dbReference type="Pfam" id="PF00724">
    <property type="entry name" value="Oxidored_FMN"/>
    <property type="match status" value="1"/>
</dbReference>
<dbReference type="Proteomes" id="UP000243081">
    <property type="component" value="Unassembled WGS sequence"/>
</dbReference>
<evidence type="ECO:0000313" key="8">
    <source>
        <dbReference type="Proteomes" id="UP000243081"/>
    </source>
</evidence>
<keyword evidence="5" id="KW-0812">Transmembrane</keyword>
<evidence type="ECO:0000256" key="3">
    <source>
        <dbReference type="ARBA" id="ARBA00022643"/>
    </source>
</evidence>
<feature type="domain" description="NADH:flavin oxidoreductase/NADH oxidase N-terminal" evidence="6">
    <location>
        <begin position="101"/>
        <end position="374"/>
    </location>
</feature>
<dbReference type="InterPro" id="IPR013785">
    <property type="entry name" value="Aldolase_TIM"/>
</dbReference>
<evidence type="ECO:0000313" key="7">
    <source>
        <dbReference type="EMBL" id="OAR02828.1"/>
    </source>
</evidence>
<comment type="caution">
    <text evidence="7">The sequence shown here is derived from an EMBL/GenBank/DDBJ whole genome shotgun (WGS) entry which is preliminary data.</text>
</comment>
<keyword evidence="5" id="KW-1133">Transmembrane helix</keyword>
<dbReference type="PANTHER" id="PTHR43656:SF2">
    <property type="entry name" value="BINDING OXIDOREDUCTASE, PUTATIVE (AFU_ORTHOLOGUE AFUA_2G08260)-RELATED"/>
    <property type="match status" value="1"/>
</dbReference>
<dbReference type="PANTHER" id="PTHR43656">
    <property type="entry name" value="BINDING OXIDOREDUCTASE, PUTATIVE (AFU_ORTHOLOGUE AFUA_2G08260)-RELATED"/>
    <property type="match status" value="1"/>
</dbReference>
<feature type="transmembrane region" description="Helical" evidence="5">
    <location>
        <begin position="662"/>
        <end position="684"/>
    </location>
</feature>
<evidence type="ECO:0000259" key="6">
    <source>
        <dbReference type="Pfam" id="PF00724"/>
    </source>
</evidence>
<evidence type="ECO:0000256" key="5">
    <source>
        <dbReference type="SAM" id="Phobius"/>
    </source>
</evidence>
<organism evidence="7 8">
    <name type="scientific">Cordyceps confragosa</name>
    <name type="common">Lecanicillium lecanii</name>
    <dbReference type="NCBI Taxonomy" id="2714763"/>
    <lineage>
        <taxon>Eukaryota</taxon>
        <taxon>Fungi</taxon>
        <taxon>Dikarya</taxon>
        <taxon>Ascomycota</taxon>
        <taxon>Pezizomycotina</taxon>
        <taxon>Sordariomycetes</taxon>
        <taxon>Hypocreomycetidae</taxon>
        <taxon>Hypocreales</taxon>
        <taxon>Cordycipitaceae</taxon>
        <taxon>Akanthomyces</taxon>
    </lineage>
</organism>
<dbReference type="PRINTS" id="PR00081">
    <property type="entry name" value="GDHRDH"/>
</dbReference>
<comment type="similarity">
    <text evidence="1">Belongs to the NADH:flavin oxidoreductase/NADH oxidase family.</text>
</comment>
<sequence>MKADVAQPISLKCGLVVVNRLAKAAMAEGFAGIDHLPGSDECLSAYRAWSAGGWGMLITGKRPFRALQQLPRNCNVQVDSNYLGGSGDIAFVRCATKQQEQTQLDAWKLWAEASSQDGTLAVVQLNHAGRQTPFATGLAPSAIPLDFGRGFWPWVASTFVFRRPREMTVQDIQQTVADFADAARLAADAGFAGVELHAAHGYLLNLFLLSSSNIRQDDYGGSAKARAKVVVDIIHAIRAVVPPRFCIGIKLNSADFKNDIEEVEKDDYIVQLREIIDAGVDFVEISGGSLADPTFNLGLPREARERMSSSSQNREAFFIDFAATVKFHFPDVPLVLTGGLRSRLGMNGAIRGGSCDMVGLARPSVLQPSLPRQLILNSAVSDEDSIIITPKIKPFWLAKVIRIKLAGIGAETMWYTKVINKLRETKGSILVTGSNGGLGSAIVSEVLRRPSLAQQYHGVYTVRSVANASRVRNLVESSGQSAAHSCRLLELDLASLASVRRVAGSINKLVRAGAMAPIRALILNAGYQEQSVQTFTIDGFDMSFQANYLSHFLLALLLLESMDPEVYQLNPYADEKYHSIFGNDPDSSIESIAKGTWSSAKEYPGDGDAGCRRYGAAKLCEVMMFRSLSKRIAKDPKLSGISVLAVDPAAMPTTLTRKEPSFVARVVIGQILLPILATIAFFLWPNGPFRTARKSARDVLRAAFDDVGADGRLNGVYLDGSRVSEVGPEALGPLGEEKAARLWRDSIEYAQIKEADTVLADWQ</sequence>
<gene>
    <name evidence="7" type="ORF">LLEC1_01603</name>
</gene>
<keyword evidence="8" id="KW-1185">Reference proteome</keyword>
<evidence type="ECO:0000256" key="4">
    <source>
        <dbReference type="ARBA" id="ARBA00023002"/>
    </source>
</evidence>
<dbReference type="GO" id="GO:0010181">
    <property type="term" value="F:FMN binding"/>
    <property type="evidence" value="ECO:0007669"/>
    <property type="project" value="InterPro"/>
</dbReference>
<keyword evidence="2" id="KW-0285">Flavoprotein</keyword>
<dbReference type="SUPFAM" id="SSF51735">
    <property type="entry name" value="NAD(P)-binding Rossmann-fold domains"/>
    <property type="match status" value="1"/>
</dbReference>
<dbReference type="InterPro" id="IPR001155">
    <property type="entry name" value="OxRdtase_FMN_N"/>
</dbReference>
<dbReference type="EMBL" id="LUKN01000493">
    <property type="protein sequence ID" value="OAR02828.1"/>
    <property type="molecule type" value="Genomic_DNA"/>
</dbReference>
<dbReference type="InterPro" id="IPR051799">
    <property type="entry name" value="NADH_flavin_oxidoreductase"/>
</dbReference>
<evidence type="ECO:0000256" key="2">
    <source>
        <dbReference type="ARBA" id="ARBA00022630"/>
    </source>
</evidence>
<dbReference type="GO" id="GO:0016491">
    <property type="term" value="F:oxidoreductase activity"/>
    <property type="evidence" value="ECO:0007669"/>
    <property type="project" value="UniProtKB-KW"/>
</dbReference>
<protein>
    <recommendedName>
        <fullName evidence="6">NADH:flavin oxidoreductase/NADH oxidase N-terminal domain-containing protein</fullName>
    </recommendedName>
</protein>
<dbReference type="InterPro" id="IPR036291">
    <property type="entry name" value="NAD(P)-bd_dom_sf"/>
</dbReference>
<dbReference type="InterPro" id="IPR002347">
    <property type="entry name" value="SDR_fam"/>
</dbReference>
<dbReference type="AlphaFoldDB" id="A0A179IJN5"/>
<dbReference type="Pfam" id="PF00106">
    <property type="entry name" value="adh_short"/>
    <property type="match status" value="1"/>
</dbReference>
<dbReference type="Gene3D" id="3.20.20.70">
    <property type="entry name" value="Aldolase class I"/>
    <property type="match status" value="1"/>
</dbReference>
<reference evidence="7 8" key="1">
    <citation type="submission" date="2016-03" db="EMBL/GenBank/DDBJ databases">
        <title>Fine-scale spatial genetic structure of a fungal parasite of coffee scale insects.</title>
        <authorList>
            <person name="Jackson D."/>
            <person name="Zemenick K.A."/>
            <person name="Malloure B."/>
            <person name="Quandt C.A."/>
            <person name="James T.Y."/>
        </authorList>
    </citation>
    <scope>NUCLEOTIDE SEQUENCE [LARGE SCALE GENOMIC DNA]</scope>
    <source>
        <strain evidence="7 8">UM487</strain>
    </source>
</reference>
<dbReference type="SUPFAM" id="SSF51395">
    <property type="entry name" value="FMN-linked oxidoreductases"/>
    <property type="match status" value="1"/>
</dbReference>
<keyword evidence="3" id="KW-0288">FMN</keyword>
<accession>A0A179IJN5</accession>
<name>A0A179IJN5_CORDF</name>
<dbReference type="Gene3D" id="3.40.50.720">
    <property type="entry name" value="NAD(P)-binding Rossmann-like Domain"/>
    <property type="match status" value="1"/>
</dbReference>
<dbReference type="OrthoDB" id="191139at2759"/>
<keyword evidence="5" id="KW-0472">Membrane</keyword>
<keyword evidence="4" id="KW-0560">Oxidoreductase</keyword>
<evidence type="ECO:0000256" key="1">
    <source>
        <dbReference type="ARBA" id="ARBA00005979"/>
    </source>
</evidence>